<evidence type="ECO:0000313" key="2">
    <source>
        <dbReference type="EMBL" id="MBS6622986.1"/>
    </source>
</evidence>
<reference evidence="2" key="2">
    <citation type="submission" date="2021-02" db="EMBL/GenBank/DDBJ databases">
        <title>Infant gut strain persistence is associated with maternal origin, phylogeny, and functional potential including surface adhesion and iron acquisition.</title>
        <authorList>
            <person name="Lou Y.C."/>
        </authorList>
    </citation>
    <scope>NUCLEOTIDE SEQUENCE</scope>
    <source>
        <strain evidence="2">L2_039_000G1_dasL2_039_000G1_maxbin2.maxbin.077</strain>
    </source>
</reference>
<keyword evidence="1" id="KW-0812">Transmembrane</keyword>
<comment type="caution">
    <text evidence="3">The sequence shown here is derived from an EMBL/GenBank/DDBJ whole genome shotgun (WGS) entry which is preliminary data.</text>
</comment>
<feature type="transmembrane region" description="Helical" evidence="1">
    <location>
        <begin position="51"/>
        <end position="74"/>
    </location>
</feature>
<protein>
    <submittedName>
        <fullName evidence="3">Uncharacterized protein</fullName>
    </submittedName>
</protein>
<dbReference type="EMBL" id="QVER01000001">
    <property type="protein sequence ID" value="RGB93889.1"/>
    <property type="molecule type" value="Genomic_DNA"/>
</dbReference>
<dbReference type="AlphaFoldDB" id="A0A3E2UCE8"/>
<dbReference type="EMBL" id="JAGZYH010000061">
    <property type="protein sequence ID" value="MBS6622986.1"/>
    <property type="molecule type" value="Genomic_DNA"/>
</dbReference>
<sequence>MTVALCMFALWAWGGWISWKGIENGNGWIGVILSEKIRKSLNKKENWWKKALLSVAFGYVAMGAKVIEWILTFVMRMVDGSLFR</sequence>
<reference evidence="3 4" key="1">
    <citation type="submission" date="2018-08" db="EMBL/GenBank/DDBJ databases">
        <title>A genome reference for cultivated species of the human gut microbiota.</title>
        <authorList>
            <person name="Zou Y."/>
            <person name="Xue W."/>
            <person name="Luo G."/>
        </authorList>
    </citation>
    <scope>NUCLEOTIDE SEQUENCE [LARGE SCALE GENOMIC DNA]</scope>
    <source>
        <strain evidence="3 4">AF32-8AC</strain>
    </source>
</reference>
<organism evidence="3 4">
    <name type="scientific">Faecalibacterium prausnitzii</name>
    <dbReference type="NCBI Taxonomy" id="853"/>
    <lineage>
        <taxon>Bacteria</taxon>
        <taxon>Bacillati</taxon>
        <taxon>Bacillota</taxon>
        <taxon>Clostridia</taxon>
        <taxon>Eubacteriales</taxon>
        <taxon>Oscillospiraceae</taxon>
        <taxon>Faecalibacterium</taxon>
    </lineage>
</organism>
<accession>A0A3E2UCE8</accession>
<name>A0A3E2UCE8_9FIRM</name>
<dbReference type="Proteomes" id="UP000811365">
    <property type="component" value="Unassembled WGS sequence"/>
</dbReference>
<keyword evidence="1" id="KW-0472">Membrane</keyword>
<dbReference type="RefSeq" id="WP_015564485.1">
    <property type="nucleotide sequence ID" value="NZ_CP065376.1"/>
</dbReference>
<proteinExistence type="predicted"/>
<dbReference type="Proteomes" id="UP000260991">
    <property type="component" value="Unassembled WGS sequence"/>
</dbReference>
<evidence type="ECO:0000313" key="3">
    <source>
        <dbReference type="EMBL" id="RGB93889.1"/>
    </source>
</evidence>
<keyword evidence="1" id="KW-1133">Transmembrane helix</keyword>
<evidence type="ECO:0000313" key="4">
    <source>
        <dbReference type="Proteomes" id="UP000260991"/>
    </source>
</evidence>
<gene>
    <name evidence="3" type="ORF">DWZ46_01435</name>
    <name evidence="2" type="ORF">KH315_12625</name>
</gene>
<evidence type="ECO:0000256" key="1">
    <source>
        <dbReference type="SAM" id="Phobius"/>
    </source>
</evidence>